<sequence>MLFFPIQQELDCISERGVILGKIRFDDAQGRHIFYQPDDVVEVTAAEQAAINERLAGLDAGTYGIPMQDDD</sequence>
<dbReference type="Proteomes" id="UP000185639">
    <property type="component" value="Unassembled WGS sequence"/>
</dbReference>
<dbReference type="STRING" id="484498.SAMN05421686_104335"/>
<proteinExistence type="predicted"/>
<gene>
    <name evidence="1" type="ORF">SAMN05421686_104335</name>
</gene>
<name>A0A1N7M0E2_9GAMM</name>
<dbReference type="RefSeq" id="WP_068438377.1">
    <property type="nucleotide sequence ID" value="NZ_FTOH01000004.1"/>
</dbReference>
<keyword evidence="2" id="KW-1185">Reference proteome</keyword>
<organism evidence="1 2">
    <name type="scientific">Thalassolituus maritimus</name>
    <dbReference type="NCBI Taxonomy" id="484498"/>
    <lineage>
        <taxon>Bacteria</taxon>
        <taxon>Pseudomonadati</taxon>
        <taxon>Pseudomonadota</taxon>
        <taxon>Gammaproteobacteria</taxon>
        <taxon>Oceanospirillales</taxon>
        <taxon>Oceanospirillaceae</taxon>
        <taxon>Thalassolituus</taxon>
    </lineage>
</organism>
<evidence type="ECO:0000313" key="2">
    <source>
        <dbReference type="Proteomes" id="UP000185639"/>
    </source>
</evidence>
<reference evidence="2" key="1">
    <citation type="submission" date="2017-01" db="EMBL/GenBank/DDBJ databases">
        <authorList>
            <person name="Varghese N."/>
            <person name="Submissions S."/>
        </authorList>
    </citation>
    <scope>NUCLEOTIDE SEQUENCE [LARGE SCALE GENOMIC DNA]</scope>
    <source>
        <strain evidence="2">DSM 24913</strain>
    </source>
</reference>
<dbReference type="OrthoDB" id="6106530at2"/>
<dbReference type="EMBL" id="FTOH01000004">
    <property type="protein sequence ID" value="SIS79411.1"/>
    <property type="molecule type" value="Genomic_DNA"/>
</dbReference>
<protein>
    <submittedName>
        <fullName evidence="1">Uncharacterized protein</fullName>
    </submittedName>
</protein>
<dbReference type="AlphaFoldDB" id="A0A1N7M0E2"/>
<evidence type="ECO:0000313" key="1">
    <source>
        <dbReference type="EMBL" id="SIS79411.1"/>
    </source>
</evidence>
<accession>A0A1N7M0E2</accession>